<name>A0ABS6G467_9FIRM</name>
<reference evidence="1 2" key="1">
    <citation type="submission" date="2021-06" db="EMBL/GenBank/DDBJ databases">
        <authorList>
            <person name="Sun Q."/>
            <person name="Li D."/>
        </authorList>
    </citation>
    <scope>NUCLEOTIDE SEQUENCE [LARGE SCALE GENOMIC DNA]</scope>
    <source>
        <strain evidence="1 2">MSJ-5</strain>
    </source>
</reference>
<protein>
    <submittedName>
        <fullName evidence="1">Aspartyl-phosphate phosphatase Spo0E family protein</fullName>
    </submittedName>
</protein>
<accession>A0ABS6G467</accession>
<organism evidence="1 2">
    <name type="scientific">Alkaliphilus flagellatus</name>
    <dbReference type="NCBI Taxonomy" id="2841507"/>
    <lineage>
        <taxon>Bacteria</taxon>
        <taxon>Bacillati</taxon>
        <taxon>Bacillota</taxon>
        <taxon>Clostridia</taxon>
        <taxon>Peptostreptococcales</taxon>
        <taxon>Natronincolaceae</taxon>
        <taxon>Alkaliphilus</taxon>
    </lineage>
</organism>
<comment type="caution">
    <text evidence="1">The sequence shown here is derived from an EMBL/GenBank/DDBJ whole genome shotgun (WGS) entry which is preliminary data.</text>
</comment>
<gene>
    <name evidence="1" type="ORF">KQI88_12765</name>
</gene>
<evidence type="ECO:0000313" key="2">
    <source>
        <dbReference type="Proteomes" id="UP000779508"/>
    </source>
</evidence>
<evidence type="ECO:0000313" key="1">
    <source>
        <dbReference type="EMBL" id="MBU5677286.1"/>
    </source>
</evidence>
<keyword evidence="2" id="KW-1185">Reference proteome</keyword>
<dbReference type="Proteomes" id="UP000779508">
    <property type="component" value="Unassembled WGS sequence"/>
</dbReference>
<dbReference type="RefSeq" id="WP_216417940.1">
    <property type="nucleotide sequence ID" value="NZ_JAHLQK010000005.1"/>
</dbReference>
<dbReference type="InterPro" id="IPR018540">
    <property type="entry name" value="Spo0E-like"/>
</dbReference>
<dbReference type="Pfam" id="PF09388">
    <property type="entry name" value="SpoOE-like"/>
    <property type="match status" value="1"/>
</dbReference>
<proteinExistence type="predicted"/>
<dbReference type="EMBL" id="JAHLQK010000005">
    <property type="protein sequence ID" value="MBU5677286.1"/>
    <property type="molecule type" value="Genomic_DNA"/>
</dbReference>
<sequence>MLKNEIERLQGMLNEMILNKVDNSLIYDLSTQLDELIVSYYRQIKLTSN</sequence>